<evidence type="ECO:0000313" key="2">
    <source>
        <dbReference type="Proteomes" id="UP000038204"/>
    </source>
</evidence>
<dbReference type="EMBL" id="CQBK01000051">
    <property type="protein sequence ID" value="CNI70653.1"/>
    <property type="molecule type" value="Genomic_DNA"/>
</dbReference>
<reference evidence="1 2" key="1">
    <citation type="submission" date="2015-03" db="EMBL/GenBank/DDBJ databases">
        <authorList>
            <person name="Murphy D."/>
        </authorList>
    </citation>
    <scope>NUCLEOTIDE SEQUENCE [LARGE SCALE GENOMIC DNA]</scope>
    <source>
        <strain evidence="1 2">Y233</strain>
    </source>
</reference>
<dbReference type="InterPro" id="IPR036624">
    <property type="entry name" value="Hcp1-lik_sf"/>
</dbReference>
<proteinExistence type="predicted"/>
<name>A0A0T9RLR1_9GAMM</name>
<dbReference type="InterPro" id="IPR052947">
    <property type="entry name" value="T6SS_Hcp1_domain"/>
</dbReference>
<protein>
    <submittedName>
        <fullName evidence="1">Hcp1 family type VI secretion system effector</fullName>
    </submittedName>
</protein>
<organism evidence="1 2">
    <name type="scientific">Yersinia similis</name>
    <dbReference type="NCBI Taxonomy" id="367190"/>
    <lineage>
        <taxon>Bacteria</taxon>
        <taxon>Pseudomonadati</taxon>
        <taxon>Pseudomonadota</taxon>
        <taxon>Gammaproteobacteria</taxon>
        <taxon>Enterobacterales</taxon>
        <taxon>Yersiniaceae</taxon>
        <taxon>Yersinia</taxon>
    </lineage>
</organism>
<evidence type="ECO:0000313" key="1">
    <source>
        <dbReference type="EMBL" id="CNI70653.1"/>
    </source>
</evidence>
<dbReference type="Proteomes" id="UP000038204">
    <property type="component" value="Unassembled WGS sequence"/>
</dbReference>
<gene>
    <name evidence="1" type="primary">hcpA_4</name>
    <name evidence="1" type="ORF">ERS008667_04133</name>
</gene>
<dbReference type="Gene3D" id="2.30.110.20">
    <property type="entry name" value="Hcp1-like"/>
    <property type="match status" value="1"/>
</dbReference>
<dbReference type="InterPro" id="IPR008514">
    <property type="entry name" value="T6SS_Hcp"/>
</dbReference>
<dbReference type="SUPFAM" id="SSF141452">
    <property type="entry name" value="Hcp1-like"/>
    <property type="match status" value="1"/>
</dbReference>
<sequence length="159" mass="17884">MANSIYLTLQGAKQGLISAGCGSLDSIGNKSQSTHQDQIFIYALQHMISRAQNSHHHPIVFRKPIDKSSPLLGISISENESLECLFDFYRTNSEGSQEKYYTIKLTNAALTNIHIDYPHSLTHAGMQPEEHVSVRYESIIWQHHVAGTSGYSIWNDRVL</sequence>
<accession>A0A0T9RLR1</accession>
<dbReference type="Pfam" id="PF05638">
    <property type="entry name" value="T6SS_HCP"/>
    <property type="match status" value="1"/>
</dbReference>
<dbReference type="RefSeq" id="WP_049601478.1">
    <property type="nucleotide sequence ID" value="NZ_CABIIH010000146.1"/>
</dbReference>
<dbReference type="PANTHER" id="PTHR34319">
    <property type="entry name" value="MAJOR EXPORTED PROTEIN"/>
    <property type="match status" value="1"/>
</dbReference>
<dbReference type="PANTHER" id="PTHR34319:SF7">
    <property type="entry name" value="HNH ENDONUCLEASE DOMAIN-CONTAINING PROTEIN"/>
    <property type="match status" value="1"/>
</dbReference>
<dbReference type="NCBIfam" id="TIGR03344">
    <property type="entry name" value="VI_effect_Hcp1"/>
    <property type="match status" value="1"/>
</dbReference>
<dbReference type="AlphaFoldDB" id="A0A0T9RLR1"/>